<dbReference type="InterPro" id="IPR051016">
    <property type="entry name" value="Diverse_Substrate_AcTransf"/>
</dbReference>
<dbReference type="EMBL" id="JAHOPB010000002">
    <property type="protein sequence ID" value="MBU8876002.1"/>
    <property type="molecule type" value="Genomic_DNA"/>
</dbReference>
<proteinExistence type="predicted"/>
<evidence type="ECO:0000256" key="1">
    <source>
        <dbReference type="ARBA" id="ARBA00022679"/>
    </source>
</evidence>
<dbReference type="InterPro" id="IPR000182">
    <property type="entry name" value="GNAT_dom"/>
</dbReference>
<keyword evidence="1" id="KW-0808">Transferase</keyword>
<dbReference type="PROSITE" id="PS51186">
    <property type="entry name" value="GNAT"/>
    <property type="match status" value="1"/>
</dbReference>
<evidence type="ECO:0000256" key="2">
    <source>
        <dbReference type="ARBA" id="ARBA00023315"/>
    </source>
</evidence>
<dbReference type="PANTHER" id="PTHR10545:SF29">
    <property type="entry name" value="GH14572P-RELATED"/>
    <property type="match status" value="1"/>
</dbReference>
<reference evidence="4 5" key="1">
    <citation type="submission" date="2021-06" db="EMBL/GenBank/DDBJ databases">
        <authorList>
            <person name="Lee D.H."/>
        </authorList>
    </citation>
    <scope>NUCLEOTIDE SEQUENCE [LARGE SCALE GENOMIC DNA]</scope>
    <source>
        <strain evidence="4 5">MMS21-HV4-11</strain>
    </source>
</reference>
<gene>
    <name evidence="4" type="ORF">KQ910_19680</name>
</gene>
<feature type="domain" description="N-acetyltransferase" evidence="3">
    <location>
        <begin position="8"/>
        <end position="163"/>
    </location>
</feature>
<protein>
    <submittedName>
        <fullName evidence="4">GNAT family N-acetyltransferase</fullName>
    </submittedName>
</protein>
<keyword evidence="2" id="KW-0012">Acyltransferase</keyword>
<evidence type="ECO:0000313" key="5">
    <source>
        <dbReference type="Proteomes" id="UP000727907"/>
    </source>
</evidence>
<dbReference type="PANTHER" id="PTHR10545">
    <property type="entry name" value="DIAMINE N-ACETYLTRANSFERASE"/>
    <property type="match status" value="1"/>
</dbReference>
<comment type="caution">
    <text evidence="4">The sequence shown here is derived from an EMBL/GenBank/DDBJ whole genome shotgun (WGS) entry which is preliminary data.</text>
</comment>
<organism evidence="4 5">
    <name type="scientific">Reyranella humidisoli</name>
    <dbReference type="NCBI Taxonomy" id="2849149"/>
    <lineage>
        <taxon>Bacteria</taxon>
        <taxon>Pseudomonadati</taxon>
        <taxon>Pseudomonadota</taxon>
        <taxon>Alphaproteobacteria</taxon>
        <taxon>Hyphomicrobiales</taxon>
        <taxon>Reyranellaceae</taxon>
        <taxon>Reyranella</taxon>
    </lineage>
</organism>
<dbReference type="RefSeq" id="WP_216964455.1">
    <property type="nucleotide sequence ID" value="NZ_JAHOPB010000002.1"/>
</dbReference>
<dbReference type="CDD" id="cd04301">
    <property type="entry name" value="NAT_SF"/>
    <property type="match status" value="1"/>
</dbReference>
<dbReference type="Proteomes" id="UP000727907">
    <property type="component" value="Unassembled WGS sequence"/>
</dbReference>
<keyword evidence="5" id="KW-1185">Reference proteome</keyword>
<name>A0ABS6IQL2_9HYPH</name>
<dbReference type="Pfam" id="PF00583">
    <property type="entry name" value="Acetyltransf_1"/>
    <property type="match status" value="1"/>
</dbReference>
<evidence type="ECO:0000313" key="4">
    <source>
        <dbReference type="EMBL" id="MBU8876002.1"/>
    </source>
</evidence>
<sequence length="168" mass="18784">MPSDPASLVVRPATIDDVDTLHRFSVDLATYEDEPDAVGSTPQTLARDGFGENPQFGALIAEREGKAVGFALYTFNYSVWTAARGLFIEDIWVVPEERRGGVARALMQGLARECEAKGYKRIDLNVLDWNPARGFYERLGYRWIRNWLPYRLSGEALAALARPSSKDS</sequence>
<accession>A0ABS6IQL2</accession>
<evidence type="ECO:0000259" key="3">
    <source>
        <dbReference type="PROSITE" id="PS51186"/>
    </source>
</evidence>